<evidence type="ECO:0000313" key="2">
    <source>
        <dbReference type="Proteomes" id="UP000828941"/>
    </source>
</evidence>
<reference evidence="1 2" key="1">
    <citation type="journal article" date="2022" name="DNA Res.">
        <title>Chromosomal-level genome assembly of the orchid tree Bauhinia variegata (Leguminosae; Cercidoideae) supports the allotetraploid origin hypothesis of Bauhinia.</title>
        <authorList>
            <person name="Zhong Y."/>
            <person name="Chen Y."/>
            <person name="Zheng D."/>
            <person name="Pang J."/>
            <person name="Liu Y."/>
            <person name="Luo S."/>
            <person name="Meng S."/>
            <person name="Qian L."/>
            <person name="Wei D."/>
            <person name="Dai S."/>
            <person name="Zhou R."/>
        </authorList>
    </citation>
    <scope>NUCLEOTIDE SEQUENCE [LARGE SCALE GENOMIC DNA]</scope>
    <source>
        <strain evidence="1">BV-YZ2020</strain>
    </source>
</reference>
<gene>
    <name evidence="1" type="ORF">L6164_001501</name>
</gene>
<dbReference type="EMBL" id="CM039426">
    <property type="protein sequence ID" value="KAI4357561.1"/>
    <property type="molecule type" value="Genomic_DNA"/>
</dbReference>
<sequence length="348" mass="39114">MATTTIPEETTNLDNYPPLFRHQNNQTLNTNPENSSDDPVQDLDLFPVIDLQGVTLNPHEKQKLLVACKSWGVFRLVNHGIPTNLLTQLENQAKEIFSMSFESKQAATSNSPISHFWGTGILTPRGTALERGNQLINWVEGFNVPLGKLSQFEYQVPAFDSFSVLLQEYGNHLSRIARALFEAMVKNLDLDVVSSKPYLSEETGYVRVYRYPAKSDADSGLGMEEHTDSSVLSILHQSDGVSGLEILKDDKWQTVNPLPNSLIVNVGDMMQALSDDIFKSVTHRVKVNKERDRVSICYFVFPTGDVPVHSSSYKPFTYNDFRAQVDEDVKTIGFKVGLQRFKLTGNQH</sequence>
<protein>
    <submittedName>
        <fullName evidence="1">Uncharacterized protein</fullName>
    </submittedName>
</protein>
<name>A0ACB9Q9W2_BAUVA</name>
<evidence type="ECO:0000313" key="1">
    <source>
        <dbReference type="EMBL" id="KAI4357561.1"/>
    </source>
</evidence>
<comment type="caution">
    <text evidence="1">The sequence shown here is derived from an EMBL/GenBank/DDBJ whole genome shotgun (WGS) entry which is preliminary data.</text>
</comment>
<keyword evidence="2" id="KW-1185">Reference proteome</keyword>
<accession>A0ACB9Q9W2</accession>
<dbReference type="Proteomes" id="UP000828941">
    <property type="component" value="Chromosome 1"/>
</dbReference>
<proteinExistence type="predicted"/>
<organism evidence="1 2">
    <name type="scientific">Bauhinia variegata</name>
    <name type="common">Purple orchid tree</name>
    <name type="synonym">Phanera variegata</name>
    <dbReference type="NCBI Taxonomy" id="167791"/>
    <lineage>
        <taxon>Eukaryota</taxon>
        <taxon>Viridiplantae</taxon>
        <taxon>Streptophyta</taxon>
        <taxon>Embryophyta</taxon>
        <taxon>Tracheophyta</taxon>
        <taxon>Spermatophyta</taxon>
        <taxon>Magnoliopsida</taxon>
        <taxon>eudicotyledons</taxon>
        <taxon>Gunneridae</taxon>
        <taxon>Pentapetalae</taxon>
        <taxon>rosids</taxon>
        <taxon>fabids</taxon>
        <taxon>Fabales</taxon>
        <taxon>Fabaceae</taxon>
        <taxon>Cercidoideae</taxon>
        <taxon>Cercideae</taxon>
        <taxon>Bauhiniinae</taxon>
        <taxon>Bauhinia</taxon>
    </lineage>
</organism>